<dbReference type="AlphaFoldDB" id="A0A645CU66"/>
<comment type="caution">
    <text evidence="1">The sequence shown here is derived from an EMBL/GenBank/DDBJ whole genome shotgun (WGS) entry which is preliminary data.</text>
</comment>
<evidence type="ECO:0000313" key="1">
    <source>
        <dbReference type="EMBL" id="MPM80454.1"/>
    </source>
</evidence>
<sequence length="215" mass="23967">MPQSCTLTLTREIDEQKTHYVNAFSARLLSGGRPAAGQSVLFRAHPVWNADGSYSTIPQSEASLQVEAVTDETGSAHMAFPMFDNRPDIHFYYNIDVVFRPEEGKGFAPCDGPMMCVSGLTPHRKNRWPYDAYLAEGKVFLSPQLQRDIPDAMAEINALGSRRPVQKGDLSDALLKRLLDAHLLSETPEGYAWYACVHPKDPFEALDMGSGDWYI</sequence>
<protein>
    <submittedName>
        <fullName evidence="1">Uncharacterized protein</fullName>
    </submittedName>
</protein>
<accession>A0A645CU66</accession>
<reference evidence="1" key="1">
    <citation type="submission" date="2019-08" db="EMBL/GenBank/DDBJ databases">
        <authorList>
            <person name="Kucharzyk K."/>
            <person name="Murdoch R.W."/>
            <person name="Higgins S."/>
            <person name="Loffler F."/>
        </authorList>
    </citation>
    <scope>NUCLEOTIDE SEQUENCE</scope>
</reference>
<proteinExistence type="predicted"/>
<dbReference type="EMBL" id="VSSQ01030062">
    <property type="protein sequence ID" value="MPM80454.1"/>
    <property type="molecule type" value="Genomic_DNA"/>
</dbReference>
<gene>
    <name evidence="1" type="ORF">SDC9_127501</name>
</gene>
<organism evidence="1">
    <name type="scientific">bioreactor metagenome</name>
    <dbReference type="NCBI Taxonomy" id="1076179"/>
    <lineage>
        <taxon>unclassified sequences</taxon>
        <taxon>metagenomes</taxon>
        <taxon>ecological metagenomes</taxon>
    </lineage>
</organism>
<name>A0A645CU66_9ZZZZ</name>